<dbReference type="AlphaFoldDB" id="A0A2P6MNL1"/>
<sequence length="268" mass="29332">MDRNWWGALCALNQSSKQYYNISNNLRLVASIEGGNNASSESNDSSAQAYHGSTPHGSDSDPLASINPPCSNKKHIQCTFIEKELLGFLWFEIILYKQRLIELFGSYVGLRTSTLKRYICTPFREDKEINSCKDHMHSEIRDNASVTLVEEFKQTLFVDYIWYINGCHGTLVLTIPFLHPVYSYPTIFDPYQGQRISLVGFTPLLGVTSHIIPGQVTAVGPDIILVSVLSAKGMSGGAVACAATGAAIGFIGGSAEVAEERFGDGHTS</sequence>
<protein>
    <submittedName>
        <fullName evidence="2">Uncharacterized protein</fullName>
    </submittedName>
</protein>
<comment type="caution">
    <text evidence="2">The sequence shown here is derived from an EMBL/GenBank/DDBJ whole genome shotgun (WGS) entry which is preliminary data.</text>
</comment>
<dbReference type="EMBL" id="MDYQ01000649">
    <property type="protein sequence ID" value="PRP73255.1"/>
    <property type="molecule type" value="Genomic_DNA"/>
</dbReference>
<feature type="compositionally biased region" description="Low complexity" evidence="1">
    <location>
        <begin position="37"/>
        <end position="47"/>
    </location>
</feature>
<gene>
    <name evidence="2" type="ORF">PROFUN_14830</name>
</gene>
<feature type="region of interest" description="Disordered" evidence="1">
    <location>
        <begin position="37"/>
        <end position="64"/>
    </location>
</feature>
<accession>A0A2P6MNL1</accession>
<keyword evidence="3" id="KW-1185">Reference proteome</keyword>
<organism evidence="2 3">
    <name type="scientific">Planoprotostelium fungivorum</name>
    <dbReference type="NCBI Taxonomy" id="1890364"/>
    <lineage>
        <taxon>Eukaryota</taxon>
        <taxon>Amoebozoa</taxon>
        <taxon>Evosea</taxon>
        <taxon>Variosea</taxon>
        <taxon>Cavosteliida</taxon>
        <taxon>Cavosteliaceae</taxon>
        <taxon>Planoprotostelium</taxon>
    </lineage>
</organism>
<dbReference type="InParanoid" id="A0A2P6MNL1"/>
<reference evidence="2 3" key="1">
    <citation type="journal article" date="2018" name="Genome Biol. Evol.">
        <title>Multiple Roots of Fruiting Body Formation in Amoebozoa.</title>
        <authorList>
            <person name="Hillmann F."/>
            <person name="Forbes G."/>
            <person name="Novohradska S."/>
            <person name="Ferling I."/>
            <person name="Riege K."/>
            <person name="Groth M."/>
            <person name="Westermann M."/>
            <person name="Marz M."/>
            <person name="Spaller T."/>
            <person name="Winckler T."/>
            <person name="Schaap P."/>
            <person name="Glockner G."/>
        </authorList>
    </citation>
    <scope>NUCLEOTIDE SEQUENCE [LARGE SCALE GENOMIC DNA]</scope>
    <source>
        <strain evidence="2 3">Jena</strain>
    </source>
</reference>
<name>A0A2P6MNL1_9EUKA</name>
<evidence type="ECO:0000313" key="2">
    <source>
        <dbReference type="EMBL" id="PRP73255.1"/>
    </source>
</evidence>
<proteinExistence type="predicted"/>
<evidence type="ECO:0000313" key="3">
    <source>
        <dbReference type="Proteomes" id="UP000241769"/>
    </source>
</evidence>
<dbReference type="Proteomes" id="UP000241769">
    <property type="component" value="Unassembled WGS sequence"/>
</dbReference>
<evidence type="ECO:0000256" key="1">
    <source>
        <dbReference type="SAM" id="MobiDB-lite"/>
    </source>
</evidence>